<sequence>MLYKKSLKVTTLVLGSKNVECVDNDGVELRGLMHCLLLPLDSLHPGIPQTVDHRTNRNMTKNESRIPSKFV</sequence>
<comment type="caution">
    <text evidence="1">The sequence shown here is derived from an EMBL/GenBank/DDBJ whole genome shotgun (WGS) entry which is preliminary data.</text>
</comment>
<dbReference type="EMBL" id="RBNJ01012526">
    <property type="protein sequence ID" value="RUS25610.1"/>
    <property type="molecule type" value="Genomic_DNA"/>
</dbReference>
<dbReference type="Proteomes" id="UP000274822">
    <property type="component" value="Unassembled WGS sequence"/>
</dbReference>
<organism evidence="1 2">
    <name type="scientific">Jimgerdemannia flammicorona</name>
    <dbReference type="NCBI Taxonomy" id="994334"/>
    <lineage>
        <taxon>Eukaryota</taxon>
        <taxon>Fungi</taxon>
        <taxon>Fungi incertae sedis</taxon>
        <taxon>Mucoromycota</taxon>
        <taxon>Mucoromycotina</taxon>
        <taxon>Endogonomycetes</taxon>
        <taxon>Endogonales</taxon>
        <taxon>Endogonaceae</taxon>
        <taxon>Jimgerdemannia</taxon>
    </lineage>
</organism>
<reference evidence="1 2" key="1">
    <citation type="journal article" date="2018" name="New Phytol.">
        <title>Phylogenomics of Endogonaceae and evolution of mycorrhizas within Mucoromycota.</title>
        <authorList>
            <person name="Chang Y."/>
            <person name="Desiro A."/>
            <person name="Na H."/>
            <person name="Sandor L."/>
            <person name="Lipzen A."/>
            <person name="Clum A."/>
            <person name="Barry K."/>
            <person name="Grigoriev I.V."/>
            <person name="Martin F.M."/>
            <person name="Stajich J.E."/>
            <person name="Smith M.E."/>
            <person name="Bonito G."/>
            <person name="Spatafora J.W."/>
        </authorList>
    </citation>
    <scope>NUCLEOTIDE SEQUENCE [LARGE SCALE GENOMIC DNA]</scope>
    <source>
        <strain evidence="1 2">AD002</strain>
    </source>
</reference>
<name>A0A433Q761_9FUNG</name>
<gene>
    <name evidence="1" type="ORF">BC938DRAFT_471899</name>
</gene>
<accession>A0A433Q761</accession>
<dbReference type="AlphaFoldDB" id="A0A433Q761"/>
<evidence type="ECO:0000313" key="1">
    <source>
        <dbReference type="EMBL" id="RUS25610.1"/>
    </source>
</evidence>
<evidence type="ECO:0000313" key="2">
    <source>
        <dbReference type="Proteomes" id="UP000274822"/>
    </source>
</evidence>
<protein>
    <submittedName>
        <fullName evidence="1">Uncharacterized protein</fullName>
    </submittedName>
</protein>
<keyword evidence="2" id="KW-1185">Reference proteome</keyword>
<proteinExistence type="predicted"/>